<dbReference type="Proteomes" id="UP000652761">
    <property type="component" value="Unassembled WGS sequence"/>
</dbReference>
<name>A0A843WP90_COLES</name>
<feature type="non-terminal residue" evidence="1">
    <location>
        <position position="287"/>
    </location>
</feature>
<organism evidence="1 2">
    <name type="scientific">Colocasia esculenta</name>
    <name type="common">Wild taro</name>
    <name type="synonym">Arum esculentum</name>
    <dbReference type="NCBI Taxonomy" id="4460"/>
    <lineage>
        <taxon>Eukaryota</taxon>
        <taxon>Viridiplantae</taxon>
        <taxon>Streptophyta</taxon>
        <taxon>Embryophyta</taxon>
        <taxon>Tracheophyta</taxon>
        <taxon>Spermatophyta</taxon>
        <taxon>Magnoliopsida</taxon>
        <taxon>Liliopsida</taxon>
        <taxon>Araceae</taxon>
        <taxon>Aroideae</taxon>
        <taxon>Colocasieae</taxon>
        <taxon>Colocasia</taxon>
    </lineage>
</organism>
<gene>
    <name evidence="1" type="ORF">Taro_039126</name>
</gene>
<dbReference type="EMBL" id="NMUH01003598">
    <property type="protein sequence ID" value="MQM06305.1"/>
    <property type="molecule type" value="Genomic_DNA"/>
</dbReference>
<proteinExistence type="predicted"/>
<dbReference type="AlphaFoldDB" id="A0A843WP90"/>
<evidence type="ECO:0000313" key="1">
    <source>
        <dbReference type="EMBL" id="MQM06305.1"/>
    </source>
</evidence>
<sequence>VGELPPSFSGILEHGGADELMVEQWSGVVEQGGGSRVVMKAHLGSVLRLPLFEFITYLIGLSSNPFGSSDPWVAARPSGSLAGGPGGRVVTVVSELRGLVRCWPVRVELLFDVASFPARFKCELQESVAAITGCACYERGCWFARAAVEFVVGLHIRVGVSLRLGEPTCGVAFTGAGLWSAEPVEGVLASLAIPLLLGCVLCWLCVWPRMPVRHCALCSPQSMLVCRVAPLVERCYTYLWLLSALCWLVVNFGELLPKFFSVGSGGSEVSPELCCAHFWLLLCCPRG</sequence>
<protein>
    <submittedName>
        <fullName evidence="1">Uncharacterized protein</fullName>
    </submittedName>
</protein>
<evidence type="ECO:0000313" key="2">
    <source>
        <dbReference type="Proteomes" id="UP000652761"/>
    </source>
</evidence>
<comment type="caution">
    <text evidence="1">The sequence shown here is derived from an EMBL/GenBank/DDBJ whole genome shotgun (WGS) entry which is preliminary data.</text>
</comment>
<keyword evidence="2" id="KW-1185">Reference proteome</keyword>
<accession>A0A843WP90</accession>
<reference evidence="1" key="1">
    <citation type="submission" date="2017-07" db="EMBL/GenBank/DDBJ databases">
        <title>Taro Niue Genome Assembly and Annotation.</title>
        <authorList>
            <person name="Atibalentja N."/>
            <person name="Keating K."/>
            <person name="Fields C.J."/>
        </authorList>
    </citation>
    <scope>NUCLEOTIDE SEQUENCE</scope>
    <source>
        <strain evidence="1">Niue_2</strain>
        <tissue evidence="1">Leaf</tissue>
    </source>
</reference>